<dbReference type="SMART" id="SM00219">
    <property type="entry name" value="TyrKc"/>
    <property type="match status" value="1"/>
</dbReference>
<dbReference type="WBParaSite" id="PDA_v2.g19587.t1">
    <property type="protein sequence ID" value="PDA_v2.g19587.t1"/>
    <property type="gene ID" value="PDA_v2.g19587"/>
</dbReference>
<dbReference type="InterPro" id="IPR050122">
    <property type="entry name" value="RTK"/>
</dbReference>
<dbReference type="AlphaFoldDB" id="A0A914PNH0"/>
<feature type="domain" description="Protein kinase" evidence="12">
    <location>
        <begin position="40"/>
        <end position="303"/>
    </location>
</feature>
<evidence type="ECO:0000256" key="3">
    <source>
        <dbReference type="ARBA" id="ARBA00011902"/>
    </source>
</evidence>
<evidence type="ECO:0000256" key="2">
    <source>
        <dbReference type="ARBA" id="ARBA00004308"/>
    </source>
</evidence>
<evidence type="ECO:0000256" key="9">
    <source>
        <dbReference type="ARBA" id="ARBA00023137"/>
    </source>
</evidence>
<evidence type="ECO:0000256" key="7">
    <source>
        <dbReference type="ARBA" id="ARBA00022840"/>
    </source>
</evidence>
<feature type="binding site" evidence="11">
    <location>
        <position position="71"/>
    </location>
    <ligand>
        <name>ATP</name>
        <dbReference type="ChEBI" id="CHEBI:30616"/>
    </ligand>
</feature>
<dbReference type="Pfam" id="PF07714">
    <property type="entry name" value="PK_Tyr_Ser-Thr"/>
    <property type="match status" value="1"/>
</dbReference>
<evidence type="ECO:0000313" key="14">
    <source>
        <dbReference type="WBParaSite" id="PDA_v2.g19587.t1"/>
    </source>
</evidence>
<protein>
    <recommendedName>
        <fullName evidence="3">receptor protein-tyrosine kinase</fullName>
        <ecNumber evidence="3">2.7.10.1</ecNumber>
    </recommendedName>
</protein>
<keyword evidence="5 11" id="KW-0547">Nucleotide-binding</keyword>
<dbReference type="GO" id="GO:0007169">
    <property type="term" value="P:cell surface receptor protein tyrosine kinase signaling pathway"/>
    <property type="evidence" value="ECO:0007669"/>
    <property type="project" value="TreeGrafter"/>
</dbReference>
<dbReference type="InterPro" id="IPR000719">
    <property type="entry name" value="Prot_kinase_dom"/>
</dbReference>
<keyword evidence="13" id="KW-1185">Reference proteome</keyword>
<dbReference type="GO" id="GO:0043235">
    <property type="term" value="C:receptor complex"/>
    <property type="evidence" value="ECO:0007669"/>
    <property type="project" value="TreeGrafter"/>
</dbReference>
<dbReference type="InterPro" id="IPR011009">
    <property type="entry name" value="Kinase-like_dom_sf"/>
</dbReference>
<dbReference type="PROSITE" id="PS50011">
    <property type="entry name" value="PROTEIN_KINASE_DOM"/>
    <property type="match status" value="1"/>
</dbReference>
<keyword evidence="8" id="KW-0472">Membrane</keyword>
<evidence type="ECO:0000256" key="8">
    <source>
        <dbReference type="ARBA" id="ARBA00023136"/>
    </source>
</evidence>
<accession>A0A914PNH0</accession>
<organism evidence="13 14">
    <name type="scientific">Panagrolaimus davidi</name>
    <dbReference type="NCBI Taxonomy" id="227884"/>
    <lineage>
        <taxon>Eukaryota</taxon>
        <taxon>Metazoa</taxon>
        <taxon>Ecdysozoa</taxon>
        <taxon>Nematoda</taxon>
        <taxon>Chromadorea</taxon>
        <taxon>Rhabditida</taxon>
        <taxon>Tylenchina</taxon>
        <taxon>Panagrolaimomorpha</taxon>
        <taxon>Panagrolaimoidea</taxon>
        <taxon>Panagrolaimidae</taxon>
        <taxon>Panagrolaimus</taxon>
    </lineage>
</organism>
<dbReference type="PRINTS" id="PR00109">
    <property type="entry name" value="TYRKINASE"/>
</dbReference>
<dbReference type="Proteomes" id="UP000887578">
    <property type="component" value="Unplaced"/>
</dbReference>
<sequence length="332" mass="38775">MFWWYKNKKPKLPQKRYSPNSVPILMDDLYNHYIIPSESLTYLEKLGTGNSADVHLAEYTNNSNSIKVAVKTLKLNCFKADTLKEIKLLSSCKHEYIVKFIGWMETPDEQMCIITEYMGGGDLSTYLTNPNKLLMVSTVFNYIFQVLDAMIYLSHKYILHRDLAARNCLLNETYEILKINDFGLSREMDINYEYISEANPRLPFRWLPLEALLPTSSEYRTFTFKGDIWAFGILVWEMFERGHELYDGISLPALIRFLKVGHRLPRPQHCSLELYKVMLSCWDENPANRPTFDTLQDDVEKVFQEIKTSDPNKLNIAIELNCGNEYERPNIS</sequence>
<dbReference type="PROSITE" id="PS00107">
    <property type="entry name" value="PROTEIN_KINASE_ATP"/>
    <property type="match status" value="1"/>
</dbReference>
<evidence type="ECO:0000259" key="12">
    <source>
        <dbReference type="PROSITE" id="PS50011"/>
    </source>
</evidence>
<evidence type="ECO:0000256" key="10">
    <source>
        <dbReference type="ARBA" id="ARBA00051243"/>
    </source>
</evidence>
<proteinExistence type="predicted"/>
<name>A0A914PNH0_9BILA</name>
<evidence type="ECO:0000256" key="5">
    <source>
        <dbReference type="ARBA" id="ARBA00022741"/>
    </source>
</evidence>
<dbReference type="GO" id="GO:0012505">
    <property type="term" value="C:endomembrane system"/>
    <property type="evidence" value="ECO:0007669"/>
    <property type="project" value="UniProtKB-SubCell"/>
</dbReference>
<comment type="subcellular location">
    <subcellularLocation>
        <location evidence="2">Endomembrane system</location>
    </subcellularLocation>
    <subcellularLocation>
        <location evidence="1">Membrane</location>
        <topology evidence="1">Single-pass membrane protein</topology>
    </subcellularLocation>
</comment>
<evidence type="ECO:0000256" key="11">
    <source>
        <dbReference type="PROSITE-ProRule" id="PRU10141"/>
    </source>
</evidence>
<comment type="catalytic activity">
    <reaction evidence="10">
        <text>L-tyrosyl-[protein] + ATP = O-phospho-L-tyrosyl-[protein] + ADP + H(+)</text>
        <dbReference type="Rhea" id="RHEA:10596"/>
        <dbReference type="Rhea" id="RHEA-COMP:10136"/>
        <dbReference type="Rhea" id="RHEA-COMP:20101"/>
        <dbReference type="ChEBI" id="CHEBI:15378"/>
        <dbReference type="ChEBI" id="CHEBI:30616"/>
        <dbReference type="ChEBI" id="CHEBI:46858"/>
        <dbReference type="ChEBI" id="CHEBI:61978"/>
        <dbReference type="ChEBI" id="CHEBI:456216"/>
        <dbReference type="EC" id="2.7.10.1"/>
    </reaction>
</comment>
<dbReference type="GO" id="GO:0061564">
    <property type="term" value="P:axon development"/>
    <property type="evidence" value="ECO:0007669"/>
    <property type="project" value="UniProtKB-ARBA"/>
</dbReference>
<evidence type="ECO:0000256" key="1">
    <source>
        <dbReference type="ARBA" id="ARBA00004167"/>
    </source>
</evidence>
<dbReference type="PANTHER" id="PTHR24416:SF621">
    <property type="entry name" value="TYROSINE KINASE RECEPTOR CAD96CA"/>
    <property type="match status" value="1"/>
</dbReference>
<evidence type="ECO:0000313" key="13">
    <source>
        <dbReference type="Proteomes" id="UP000887578"/>
    </source>
</evidence>
<dbReference type="PIRSF" id="PIRSF000654">
    <property type="entry name" value="Integrin-linked_kinase"/>
    <property type="match status" value="1"/>
</dbReference>
<keyword evidence="4" id="KW-0808">Transferase</keyword>
<keyword evidence="9" id="KW-0829">Tyrosine-protein kinase</keyword>
<evidence type="ECO:0000256" key="6">
    <source>
        <dbReference type="ARBA" id="ARBA00022777"/>
    </source>
</evidence>
<dbReference type="SUPFAM" id="SSF56112">
    <property type="entry name" value="Protein kinase-like (PK-like)"/>
    <property type="match status" value="1"/>
</dbReference>
<dbReference type="GO" id="GO:0005886">
    <property type="term" value="C:plasma membrane"/>
    <property type="evidence" value="ECO:0007669"/>
    <property type="project" value="TreeGrafter"/>
</dbReference>
<dbReference type="GO" id="GO:0048680">
    <property type="term" value="P:positive regulation of axon regeneration"/>
    <property type="evidence" value="ECO:0007669"/>
    <property type="project" value="UniProtKB-ARBA"/>
</dbReference>
<dbReference type="InterPro" id="IPR001245">
    <property type="entry name" value="Ser-Thr/Tyr_kinase_cat_dom"/>
</dbReference>
<dbReference type="InterPro" id="IPR020635">
    <property type="entry name" value="Tyr_kinase_cat_dom"/>
</dbReference>
<reference evidence="14" key="1">
    <citation type="submission" date="2022-11" db="UniProtKB">
        <authorList>
            <consortium name="WormBaseParasite"/>
        </authorList>
    </citation>
    <scope>IDENTIFICATION</scope>
</reference>
<dbReference type="CDD" id="cd00192">
    <property type="entry name" value="PTKc"/>
    <property type="match status" value="1"/>
</dbReference>
<evidence type="ECO:0000256" key="4">
    <source>
        <dbReference type="ARBA" id="ARBA00022679"/>
    </source>
</evidence>
<dbReference type="PROSITE" id="PS00109">
    <property type="entry name" value="PROTEIN_KINASE_TYR"/>
    <property type="match status" value="1"/>
</dbReference>
<dbReference type="Gene3D" id="1.10.510.10">
    <property type="entry name" value="Transferase(Phosphotransferase) domain 1"/>
    <property type="match status" value="1"/>
</dbReference>
<keyword evidence="6" id="KW-0418">Kinase</keyword>
<dbReference type="InterPro" id="IPR017441">
    <property type="entry name" value="Protein_kinase_ATP_BS"/>
</dbReference>
<dbReference type="PANTHER" id="PTHR24416">
    <property type="entry name" value="TYROSINE-PROTEIN KINASE RECEPTOR"/>
    <property type="match status" value="1"/>
</dbReference>
<dbReference type="EC" id="2.7.10.1" evidence="3"/>
<dbReference type="InterPro" id="IPR008266">
    <property type="entry name" value="Tyr_kinase_AS"/>
</dbReference>
<dbReference type="FunFam" id="1.10.510.10:FF:001512">
    <property type="entry name" value="Receptor tyrosine-protein kinase erbB-2"/>
    <property type="match status" value="1"/>
</dbReference>
<dbReference type="GO" id="GO:0004714">
    <property type="term" value="F:transmembrane receptor protein tyrosine kinase activity"/>
    <property type="evidence" value="ECO:0007669"/>
    <property type="project" value="UniProtKB-EC"/>
</dbReference>
<dbReference type="GO" id="GO:0005524">
    <property type="term" value="F:ATP binding"/>
    <property type="evidence" value="ECO:0007669"/>
    <property type="project" value="UniProtKB-UniRule"/>
</dbReference>
<keyword evidence="7 11" id="KW-0067">ATP-binding</keyword>